<comment type="caution">
    <text evidence="1">The sequence shown here is derived from an EMBL/GenBank/DDBJ whole genome shotgun (WGS) entry which is preliminary data.</text>
</comment>
<protein>
    <submittedName>
        <fullName evidence="1">Uncharacterized protein</fullName>
    </submittedName>
</protein>
<name>A0A8J3ISV5_9CHLR</name>
<proteinExistence type="predicted"/>
<evidence type="ECO:0000313" key="2">
    <source>
        <dbReference type="Proteomes" id="UP000597444"/>
    </source>
</evidence>
<dbReference type="EMBL" id="BNJK01000002">
    <property type="protein sequence ID" value="GHO99843.1"/>
    <property type="molecule type" value="Genomic_DNA"/>
</dbReference>
<evidence type="ECO:0000313" key="1">
    <source>
        <dbReference type="EMBL" id="GHO99843.1"/>
    </source>
</evidence>
<organism evidence="1 2">
    <name type="scientific">Reticulibacter mediterranei</name>
    <dbReference type="NCBI Taxonomy" id="2778369"/>
    <lineage>
        <taxon>Bacteria</taxon>
        <taxon>Bacillati</taxon>
        <taxon>Chloroflexota</taxon>
        <taxon>Ktedonobacteria</taxon>
        <taxon>Ktedonobacterales</taxon>
        <taxon>Reticulibacteraceae</taxon>
        <taxon>Reticulibacter</taxon>
    </lineage>
</organism>
<dbReference type="Proteomes" id="UP000597444">
    <property type="component" value="Unassembled WGS sequence"/>
</dbReference>
<gene>
    <name evidence="1" type="ORF">KSF_098910</name>
</gene>
<accession>A0A8J3ISV5</accession>
<sequence>MRGKEYCVYCQKKTLCKDLYCPRCKRCRKCGQGLRGPHSIDCAQRTEPWGEIR</sequence>
<reference evidence="1" key="1">
    <citation type="submission" date="2020-10" db="EMBL/GenBank/DDBJ databases">
        <title>Taxonomic study of unclassified bacteria belonging to the class Ktedonobacteria.</title>
        <authorList>
            <person name="Yabe S."/>
            <person name="Wang C.M."/>
            <person name="Zheng Y."/>
            <person name="Sakai Y."/>
            <person name="Cavaletti L."/>
            <person name="Monciardini P."/>
            <person name="Donadio S."/>
        </authorList>
    </citation>
    <scope>NUCLEOTIDE SEQUENCE</scope>
    <source>
        <strain evidence="1">ID150040</strain>
    </source>
</reference>
<keyword evidence="2" id="KW-1185">Reference proteome</keyword>
<dbReference type="AlphaFoldDB" id="A0A8J3ISV5"/>